<comment type="similarity">
    <text evidence="1 11">Belongs to the helicase family. UvrD subfamily.</text>
</comment>
<comment type="catalytic activity">
    <reaction evidence="9 11">
        <text>ATP + H2O = ADP + phosphate + H(+)</text>
        <dbReference type="Rhea" id="RHEA:13065"/>
        <dbReference type="ChEBI" id="CHEBI:15377"/>
        <dbReference type="ChEBI" id="CHEBI:15378"/>
        <dbReference type="ChEBI" id="CHEBI:30616"/>
        <dbReference type="ChEBI" id="CHEBI:43474"/>
        <dbReference type="ChEBI" id="CHEBI:456216"/>
        <dbReference type="EC" id="5.6.2.4"/>
    </reaction>
</comment>
<comment type="catalytic activity">
    <reaction evidence="8">
        <text>Couples ATP hydrolysis with the unwinding of duplex DNA by translocating in the 3'-5' direction.</text>
        <dbReference type="EC" id="5.6.2.4"/>
    </reaction>
</comment>
<reference evidence="15" key="2">
    <citation type="journal article" date="2021" name="J Anim Sci Technol">
        <title>Complete genome sequence of Paenibacillus konkukensis sp. nov. SK3146 as a potential probiotic strain.</title>
        <authorList>
            <person name="Jung H.I."/>
            <person name="Park S."/>
            <person name="Niu K.M."/>
            <person name="Lee S.W."/>
            <person name="Kothari D."/>
            <person name="Yi K.J."/>
            <person name="Kim S.K."/>
        </authorList>
    </citation>
    <scope>NUCLEOTIDE SEQUENCE</scope>
    <source>
        <strain evidence="15">SK3146</strain>
    </source>
</reference>
<dbReference type="InterPro" id="IPR027417">
    <property type="entry name" value="P-loop_NTPase"/>
</dbReference>
<dbReference type="PANTHER" id="PTHR11070:SF2">
    <property type="entry name" value="ATP-DEPENDENT DNA HELICASE SRS2"/>
    <property type="match status" value="1"/>
</dbReference>
<dbReference type="InterPro" id="IPR014016">
    <property type="entry name" value="UvrD-like_ATP-bd"/>
</dbReference>
<evidence type="ECO:0000256" key="6">
    <source>
        <dbReference type="ARBA" id="ARBA00023125"/>
    </source>
</evidence>
<evidence type="ECO:0000256" key="1">
    <source>
        <dbReference type="ARBA" id="ARBA00009922"/>
    </source>
</evidence>
<dbReference type="EMBL" id="CP027059">
    <property type="protein sequence ID" value="UQZ84313.1"/>
    <property type="molecule type" value="Genomic_DNA"/>
</dbReference>
<evidence type="ECO:0000313" key="16">
    <source>
        <dbReference type="Proteomes" id="UP001057134"/>
    </source>
</evidence>
<dbReference type="Pfam" id="PF21196">
    <property type="entry name" value="PcrA_UvrD_tudor"/>
    <property type="match status" value="1"/>
</dbReference>
<name>A0ABY4RS20_9BACL</name>
<feature type="domain" description="UvrD-like helicase C-terminal" evidence="14">
    <location>
        <begin position="292"/>
        <end position="572"/>
    </location>
</feature>
<evidence type="ECO:0000256" key="3">
    <source>
        <dbReference type="ARBA" id="ARBA00022801"/>
    </source>
</evidence>
<evidence type="ECO:0000256" key="12">
    <source>
        <dbReference type="SAM" id="MobiDB-lite"/>
    </source>
</evidence>
<dbReference type="SUPFAM" id="SSF52540">
    <property type="entry name" value="P-loop containing nucleoside triphosphate hydrolases"/>
    <property type="match status" value="1"/>
</dbReference>
<keyword evidence="5 10" id="KW-0067">ATP-binding</keyword>
<feature type="binding site" evidence="10">
    <location>
        <begin position="33"/>
        <end position="40"/>
    </location>
    <ligand>
        <name>ATP</name>
        <dbReference type="ChEBI" id="CHEBI:30616"/>
    </ligand>
</feature>
<evidence type="ECO:0000256" key="4">
    <source>
        <dbReference type="ARBA" id="ARBA00022806"/>
    </source>
</evidence>
<dbReference type="PROSITE" id="PS51198">
    <property type="entry name" value="UVRD_HELICASE_ATP_BIND"/>
    <property type="match status" value="1"/>
</dbReference>
<dbReference type="PROSITE" id="PS51217">
    <property type="entry name" value="UVRD_HELICASE_CTER"/>
    <property type="match status" value="1"/>
</dbReference>
<dbReference type="Pfam" id="PF13361">
    <property type="entry name" value="UvrD_C"/>
    <property type="match status" value="1"/>
</dbReference>
<evidence type="ECO:0000259" key="13">
    <source>
        <dbReference type="PROSITE" id="PS51198"/>
    </source>
</evidence>
<dbReference type="Gene3D" id="1.10.10.160">
    <property type="match status" value="1"/>
</dbReference>
<evidence type="ECO:0000256" key="2">
    <source>
        <dbReference type="ARBA" id="ARBA00022741"/>
    </source>
</evidence>
<evidence type="ECO:0000256" key="8">
    <source>
        <dbReference type="ARBA" id="ARBA00034617"/>
    </source>
</evidence>
<sequence>MNETIDIFASIDTLNPQQKKAVETVDGPLLIMAGAGSGKTRVLTHRIAYLIATRKAAPWSILAITFTNKAAREMQERVGKLVGPGGQDIWVSTFHSMCVRILRRDISRIGFSSNFTILDSGDQLSVVKNCMKELNIDSKKFEPKAVQAAISTAKNELKTPEMLENLIGDYFDGIVARVFKLYQKKLKMNNSLDFDDLIMTTIQLFKEVPEVLDFYQNKFQYIHVDEYQDTNRAQYMLCLMLADKHKRICVVGDSDQSIYRWRGADITNILNFEKDYPNATTILLEQNYRSTSNILNAANKVIANNMGRKAKNLWTSKDEGSKIRLYQADSEHEEGYFITNEINKNVKGGKRFSDHAILYRTNAQSRVIEEILIKSDIPYQIVGGIKFYDRKEIKDILAYLRLISNPDDDISFARVVNVPKRGIGDTTVDRLGDAAGRRGISLFAMLEGVDGLEIGTKAKHALSDFREMIDNLNRMVEYLSVTELTEKLLELTGYRLELQREKTIESTARLENIDEFLSVTMDFEKRNEDKSLVSFLTDLALIADIDSMNDAAEAAADANDSVVLMTMHSAKGLEFPVVFIIGMEEGVFPHSRASNDNEELEEERRLAYVGITRAEQELFLTCARMRTLFGRTNMNAPSRFLTEIPEELLEVASPGGTIGGRSGGSWGSREGRYGSSGSFGSSSGGFMSSSQAGRAAGFRPTAGGAGAAAAGAARPAPAASAAAGAAKPVGDYKMGDKVAHGKWGTGVVVAIKGSGDDTELQIAFPAPVGVKRLLAKFAPITKEG</sequence>
<evidence type="ECO:0000256" key="10">
    <source>
        <dbReference type="PROSITE-ProRule" id="PRU00560"/>
    </source>
</evidence>
<dbReference type="InterPro" id="IPR013986">
    <property type="entry name" value="DExx_box_DNA_helicase_dom_sf"/>
</dbReference>
<dbReference type="Pfam" id="PF00580">
    <property type="entry name" value="UvrD-helicase"/>
    <property type="match status" value="1"/>
</dbReference>
<gene>
    <name evidence="15" type="primary">pcrA</name>
    <name evidence="15" type="ORF">SK3146_03559</name>
</gene>
<evidence type="ECO:0000256" key="11">
    <source>
        <dbReference type="RuleBase" id="RU364053"/>
    </source>
</evidence>
<keyword evidence="2 10" id="KW-0547">Nucleotide-binding</keyword>
<feature type="compositionally biased region" description="Gly residues" evidence="12">
    <location>
        <begin position="656"/>
        <end position="666"/>
    </location>
</feature>
<evidence type="ECO:0000256" key="7">
    <source>
        <dbReference type="ARBA" id="ARBA00023235"/>
    </source>
</evidence>
<keyword evidence="7" id="KW-0413">Isomerase</keyword>
<dbReference type="GO" id="GO:0016787">
    <property type="term" value="F:hydrolase activity"/>
    <property type="evidence" value="ECO:0007669"/>
    <property type="project" value="UniProtKB-KW"/>
</dbReference>
<dbReference type="Gene3D" id="1.10.486.10">
    <property type="entry name" value="PCRA, domain 4"/>
    <property type="match status" value="1"/>
</dbReference>
<reference evidence="15" key="1">
    <citation type="submission" date="2018-02" db="EMBL/GenBank/DDBJ databases">
        <authorList>
            <person name="Kim S.-K."/>
            <person name="Jung H.-I."/>
            <person name="Lee S.-W."/>
        </authorList>
    </citation>
    <scope>NUCLEOTIDE SEQUENCE</scope>
    <source>
        <strain evidence="15">SK3146</strain>
    </source>
</reference>
<dbReference type="NCBIfam" id="TIGR01073">
    <property type="entry name" value="pcrA"/>
    <property type="match status" value="1"/>
</dbReference>
<evidence type="ECO:0000256" key="9">
    <source>
        <dbReference type="ARBA" id="ARBA00048988"/>
    </source>
</evidence>
<protein>
    <recommendedName>
        <fullName evidence="11">ATP-dependent DNA helicase</fullName>
        <ecNumber evidence="11">5.6.2.4</ecNumber>
    </recommendedName>
</protein>
<dbReference type="Proteomes" id="UP001057134">
    <property type="component" value="Chromosome"/>
</dbReference>
<keyword evidence="6 11" id="KW-0238">DNA-binding</keyword>
<dbReference type="EC" id="5.6.2.4" evidence="11"/>
<dbReference type="InterPro" id="IPR005751">
    <property type="entry name" value="ATP-dep_DNA_helicase_PcrA"/>
</dbReference>
<dbReference type="InterPro" id="IPR000212">
    <property type="entry name" value="DNA_helicase_UvrD/REP"/>
</dbReference>
<dbReference type="Gene3D" id="3.40.50.300">
    <property type="entry name" value="P-loop containing nucleotide triphosphate hydrolases"/>
    <property type="match status" value="2"/>
</dbReference>
<keyword evidence="16" id="KW-1185">Reference proteome</keyword>
<accession>A0ABY4RS20</accession>
<evidence type="ECO:0000313" key="15">
    <source>
        <dbReference type="EMBL" id="UQZ84313.1"/>
    </source>
</evidence>
<dbReference type="InterPro" id="IPR014017">
    <property type="entry name" value="DNA_helicase_UvrD-like_C"/>
</dbReference>
<feature type="compositionally biased region" description="Low complexity" evidence="12">
    <location>
        <begin position="673"/>
        <end position="708"/>
    </location>
</feature>
<dbReference type="PANTHER" id="PTHR11070">
    <property type="entry name" value="UVRD / RECB / PCRA DNA HELICASE FAMILY MEMBER"/>
    <property type="match status" value="1"/>
</dbReference>
<feature type="domain" description="UvrD-like helicase ATP-binding" evidence="13">
    <location>
        <begin position="12"/>
        <end position="291"/>
    </location>
</feature>
<keyword evidence="4 10" id="KW-0347">Helicase</keyword>
<organism evidence="15 16">
    <name type="scientific">Paenibacillus konkukensis</name>
    <dbReference type="NCBI Taxonomy" id="2020716"/>
    <lineage>
        <taxon>Bacteria</taxon>
        <taxon>Bacillati</taxon>
        <taxon>Bacillota</taxon>
        <taxon>Bacilli</taxon>
        <taxon>Bacillales</taxon>
        <taxon>Paenibacillaceae</taxon>
        <taxon>Paenibacillus</taxon>
    </lineage>
</organism>
<dbReference type="RefSeq" id="WP_249866343.1">
    <property type="nucleotide sequence ID" value="NZ_CP027059.1"/>
</dbReference>
<evidence type="ECO:0000256" key="5">
    <source>
        <dbReference type="ARBA" id="ARBA00022840"/>
    </source>
</evidence>
<dbReference type="CDD" id="cd18807">
    <property type="entry name" value="SF1_C_UvrD"/>
    <property type="match status" value="1"/>
</dbReference>
<proteinExistence type="inferred from homology"/>
<keyword evidence="3 10" id="KW-0378">Hydrolase</keyword>
<evidence type="ECO:0000259" key="14">
    <source>
        <dbReference type="PROSITE" id="PS51217"/>
    </source>
</evidence>
<dbReference type="GO" id="GO:0003678">
    <property type="term" value="F:DNA helicase activity"/>
    <property type="evidence" value="ECO:0007669"/>
    <property type="project" value="UniProtKB-EC"/>
</dbReference>
<dbReference type="CDD" id="cd17932">
    <property type="entry name" value="DEXQc_UvrD"/>
    <property type="match status" value="1"/>
</dbReference>
<feature type="region of interest" description="Disordered" evidence="12">
    <location>
        <begin position="652"/>
        <end position="708"/>
    </location>
</feature>